<gene>
    <name evidence="2" type="ORF">BCR43DRAFT_522797</name>
</gene>
<dbReference type="Proteomes" id="UP000242180">
    <property type="component" value="Unassembled WGS sequence"/>
</dbReference>
<dbReference type="InParanoid" id="A0A1X2HI01"/>
<protein>
    <submittedName>
        <fullName evidence="2">Uncharacterized protein</fullName>
    </submittedName>
</protein>
<sequence length="436" mass="50361">MHPVYDSTHWAGDGESDSPYNGSSLTPPFFDDLSDSDEDENSDEDELEIDEEQRQTLVKFEEPRHLPAWAKLTSADRSLQIQRDLVVQLRSHGDDFDLTDEQIGAAQKLIINYWDTLILSDVRKTIAESSVCLLYTMYGDTRPNWLLSDWAERVKVDTDKLQRAYMAFDKTGVRQAAQMTRRSINQVRMEDNLPTLWFRVRVPLRAALPGSADIDFADVQPCAEHIIQLMDKIAFLGAKHRRPLIFAAILLSTQAYLAKRDKENKPPRFHRKQWAIIERSLGYYHALHQVHRSMRFILYRLALKVSWKARSLRSATDVLFDLDALVKIELARYSTTHDIQSDSTVKVASNYLRGVLERADERTEDMRAAREMMALNGDYMGLRPSARMIYFLLAKNVRDMDILHMSPKRMVEAVNELYLEDEDEDDIIDIDDIDGS</sequence>
<comment type="caution">
    <text evidence="2">The sequence shown here is derived from an EMBL/GenBank/DDBJ whole genome shotgun (WGS) entry which is preliminary data.</text>
</comment>
<evidence type="ECO:0000313" key="2">
    <source>
        <dbReference type="EMBL" id="ORY98710.1"/>
    </source>
</evidence>
<organism evidence="2 3">
    <name type="scientific">Syncephalastrum racemosum</name>
    <name type="common">Filamentous fungus</name>
    <dbReference type="NCBI Taxonomy" id="13706"/>
    <lineage>
        <taxon>Eukaryota</taxon>
        <taxon>Fungi</taxon>
        <taxon>Fungi incertae sedis</taxon>
        <taxon>Mucoromycota</taxon>
        <taxon>Mucoromycotina</taxon>
        <taxon>Mucoromycetes</taxon>
        <taxon>Mucorales</taxon>
        <taxon>Syncephalastraceae</taxon>
        <taxon>Syncephalastrum</taxon>
    </lineage>
</organism>
<proteinExistence type="predicted"/>
<dbReference type="EMBL" id="MCGN01000003">
    <property type="protein sequence ID" value="ORY98710.1"/>
    <property type="molecule type" value="Genomic_DNA"/>
</dbReference>
<dbReference type="InterPro" id="IPR018247">
    <property type="entry name" value="EF_Hand_1_Ca_BS"/>
</dbReference>
<evidence type="ECO:0000256" key="1">
    <source>
        <dbReference type="SAM" id="MobiDB-lite"/>
    </source>
</evidence>
<keyword evidence="3" id="KW-1185">Reference proteome</keyword>
<dbReference type="AlphaFoldDB" id="A0A1X2HI01"/>
<evidence type="ECO:0000313" key="3">
    <source>
        <dbReference type="Proteomes" id="UP000242180"/>
    </source>
</evidence>
<name>A0A1X2HI01_SYNRA</name>
<feature type="region of interest" description="Disordered" evidence="1">
    <location>
        <begin position="1"/>
        <end position="49"/>
    </location>
</feature>
<accession>A0A1X2HI01</accession>
<reference evidence="2 3" key="1">
    <citation type="submission" date="2016-07" db="EMBL/GenBank/DDBJ databases">
        <title>Pervasive Adenine N6-methylation of Active Genes in Fungi.</title>
        <authorList>
            <consortium name="DOE Joint Genome Institute"/>
            <person name="Mondo S.J."/>
            <person name="Dannebaum R.O."/>
            <person name="Kuo R.C."/>
            <person name="Labutti K."/>
            <person name="Haridas S."/>
            <person name="Kuo A."/>
            <person name="Salamov A."/>
            <person name="Ahrendt S.R."/>
            <person name="Lipzen A."/>
            <person name="Sullivan W."/>
            <person name="Andreopoulos W.B."/>
            <person name="Clum A."/>
            <person name="Lindquist E."/>
            <person name="Daum C."/>
            <person name="Ramamoorthy G.K."/>
            <person name="Gryganskyi A."/>
            <person name="Culley D."/>
            <person name="Magnuson J.K."/>
            <person name="James T.Y."/>
            <person name="O'Malley M.A."/>
            <person name="Stajich J.E."/>
            <person name="Spatafora J.W."/>
            <person name="Visel A."/>
            <person name="Grigoriev I.V."/>
        </authorList>
    </citation>
    <scope>NUCLEOTIDE SEQUENCE [LARGE SCALE GENOMIC DNA]</scope>
    <source>
        <strain evidence="2 3">NRRL 2496</strain>
    </source>
</reference>
<feature type="compositionally biased region" description="Acidic residues" evidence="1">
    <location>
        <begin position="32"/>
        <end position="49"/>
    </location>
</feature>
<dbReference type="PROSITE" id="PS00018">
    <property type="entry name" value="EF_HAND_1"/>
    <property type="match status" value="1"/>
</dbReference>